<evidence type="ECO:0000256" key="1">
    <source>
        <dbReference type="SAM" id="Phobius"/>
    </source>
</evidence>
<evidence type="ECO:0000313" key="3">
    <source>
        <dbReference type="EMBL" id="KFN48579.1"/>
    </source>
</evidence>
<evidence type="ECO:0000313" key="4">
    <source>
        <dbReference type="Proteomes" id="UP000029392"/>
    </source>
</evidence>
<protein>
    <recommendedName>
        <fullName evidence="2">Sodium symporter small subunit domain-containing protein</fullName>
    </recommendedName>
</protein>
<feature type="transmembrane region" description="Helical" evidence="1">
    <location>
        <begin position="52"/>
        <end position="75"/>
    </location>
</feature>
<dbReference type="eggNOG" id="COG4327">
    <property type="taxonomic scope" value="Bacteria"/>
</dbReference>
<evidence type="ECO:0000259" key="2">
    <source>
        <dbReference type="Pfam" id="PF13937"/>
    </source>
</evidence>
<dbReference type="STRING" id="1384054.N790_06070"/>
<sequence>MTSPITEERRKEYWRRTLRITAILLSIWFVVTYVLIFFAIPLNEFTFLGFPFAFYMGAQGALVVYVVLIVFYAWYMNRLDREFGVAEEG</sequence>
<organism evidence="3 4">
    <name type="scientific">Arenimonas malthae CC-JY-1</name>
    <dbReference type="NCBI Taxonomy" id="1384054"/>
    <lineage>
        <taxon>Bacteria</taxon>
        <taxon>Pseudomonadati</taxon>
        <taxon>Pseudomonadota</taxon>
        <taxon>Gammaproteobacteria</taxon>
        <taxon>Lysobacterales</taxon>
        <taxon>Lysobacteraceae</taxon>
        <taxon>Arenimonas</taxon>
    </lineage>
</organism>
<keyword evidence="4" id="KW-1185">Reference proteome</keyword>
<dbReference type="InterPro" id="IPR019886">
    <property type="entry name" value="Na_symporter_ssu"/>
</dbReference>
<dbReference type="Proteomes" id="UP000029392">
    <property type="component" value="Unassembled WGS sequence"/>
</dbReference>
<feature type="transmembrane region" description="Helical" evidence="1">
    <location>
        <begin position="20"/>
        <end position="40"/>
    </location>
</feature>
<proteinExistence type="predicted"/>
<dbReference type="EMBL" id="AVCH01000148">
    <property type="protein sequence ID" value="KFN48579.1"/>
    <property type="molecule type" value="Genomic_DNA"/>
</dbReference>
<gene>
    <name evidence="3" type="ORF">N790_06070</name>
</gene>
<dbReference type="OrthoDB" id="9797746at2"/>
<reference evidence="3 4" key="1">
    <citation type="submission" date="2013-09" db="EMBL/GenBank/DDBJ databases">
        <title>Genome sequencing of Arenimonas malthae.</title>
        <authorList>
            <person name="Chen F."/>
            <person name="Wang G."/>
        </authorList>
    </citation>
    <scope>NUCLEOTIDE SEQUENCE [LARGE SCALE GENOMIC DNA]</scope>
    <source>
        <strain evidence="3 4">CC-JY-1</strain>
    </source>
</reference>
<name>A0A091BCN3_9GAMM</name>
<keyword evidence="1" id="KW-1133">Transmembrane helix</keyword>
<dbReference type="NCBIfam" id="TIGR03647">
    <property type="entry name" value="Na_symport_sm"/>
    <property type="match status" value="1"/>
</dbReference>
<dbReference type="AlphaFoldDB" id="A0A091BCN3"/>
<dbReference type="PATRIC" id="fig|1384054.3.peg.1192"/>
<dbReference type="RefSeq" id="WP_043802356.1">
    <property type="nucleotide sequence ID" value="NZ_AVCH01000148.1"/>
</dbReference>
<comment type="caution">
    <text evidence="3">The sequence shown here is derived from an EMBL/GenBank/DDBJ whole genome shotgun (WGS) entry which is preliminary data.</text>
</comment>
<feature type="domain" description="Sodium symporter small subunit" evidence="2">
    <location>
        <begin position="10"/>
        <end position="85"/>
    </location>
</feature>
<keyword evidence="1" id="KW-0812">Transmembrane</keyword>
<dbReference type="Pfam" id="PF13937">
    <property type="entry name" value="DUF4212"/>
    <property type="match status" value="1"/>
</dbReference>
<keyword evidence="1" id="KW-0472">Membrane</keyword>
<accession>A0A091BCN3</accession>